<evidence type="ECO:0000313" key="10">
    <source>
        <dbReference type="EMBL" id="ADB18735.1"/>
    </source>
</evidence>
<dbReference type="PANTHER" id="PTHR32439:SF0">
    <property type="entry name" value="FERREDOXIN--NITRITE REDUCTASE, CHLOROPLASTIC"/>
    <property type="match status" value="1"/>
</dbReference>
<keyword evidence="11" id="KW-1185">Reference proteome</keyword>
<keyword evidence="3" id="KW-0349">Heme</keyword>
<keyword evidence="7" id="KW-0411">Iron-sulfur</keyword>
<evidence type="ECO:0000259" key="9">
    <source>
        <dbReference type="Pfam" id="PF03460"/>
    </source>
</evidence>
<dbReference type="InterPro" id="IPR051329">
    <property type="entry name" value="NIR_SIR_4Fe-4S"/>
</dbReference>
<dbReference type="InterPro" id="IPR006066">
    <property type="entry name" value="NO2/SO3_Rdtase_FeS/sirohaem_BS"/>
</dbReference>
<dbReference type="GO" id="GO:0046872">
    <property type="term" value="F:metal ion binding"/>
    <property type="evidence" value="ECO:0007669"/>
    <property type="project" value="UniProtKB-KW"/>
</dbReference>
<dbReference type="Proteomes" id="UP000001887">
    <property type="component" value="Chromosome"/>
</dbReference>
<dbReference type="GO" id="GO:0016491">
    <property type="term" value="F:oxidoreductase activity"/>
    <property type="evidence" value="ECO:0007669"/>
    <property type="project" value="UniProtKB-KW"/>
</dbReference>
<keyword evidence="2" id="KW-0004">4Fe-4S</keyword>
<keyword evidence="4" id="KW-0479">Metal-binding</keyword>
<feature type="domain" description="Nitrite/Sulfite reductase ferredoxin-like" evidence="9">
    <location>
        <begin position="380"/>
        <end position="446"/>
    </location>
</feature>
<evidence type="ECO:0000256" key="7">
    <source>
        <dbReference type="ARBA" id="ARBA00023014"/>
    </source>
</evidence>
<dbReference type="Pfam" id="PF01077">
    <property type="entry name" value="NIR_SIR"/>
    <property type="match status" value="2"/>
</dbReference>
<accession>D2R302</accession>
<dbReference type="InterPro" id="IPR045854">
    <property type="entry name" value="NO2/SO3_Rdtase_4Fe4S_sf"/>
</dbReference>
<dbReference type="NCBIfam" id="NF007126">
    <property type="entry name" value="PRK09567.1"/>
    <property type="match status" value="1"/>
</dbReference>
<dbReference type="InterPro" id="IPR036136">
    <property type="entry name" value="Nit/Sulf_reduc_fer-like_dom_sf"/>
</dbReference>
<evidence type="ECO:0000256" key="4">
    <source>
        <dbReference type="ARBA" id="ARBA00022723"/>
    </source>
</evidence>
<evidence type="ECO:0000313" key="11">
    <source>
        <dbReference type="Proteomes" id="UP000001887"/>
    </source>
</evidence>
<dbReference type="InterPro" id="IPR006067">
    <property type="entry name" value="NO2/SO3_Rdtase_4Fe4S_dom"/>
</dbReference>
<evidence type="ECO:0000259" key="8">
    <source>
        <dbReference type="Pfam" id="PF01077"/>
    </source>
</evidence>
<evidence type="ECO:0000256" key="1">
    <source>
        <dbReference type="ARBA" id="ARBA00010429"/>
    </source>
</evidence>
<keyword evidence="5" id="KW-0560">Oxidoreductase</keyword>
<proteinExistence type="inferred from homology"/>
<dbReference type="InterPro" id="IPR005117">
    <property type="entry name" value="NiRdtase/SiRdtase_haem-b_fer"/>
</dbReference>
<dbReference type="SUPFAM" id="SSF56014">
    <property type="entry name" value="Nitrite and sulphite reductase 4Fe-4S domain-like"/>
    <property type="match status" value="2"/>
</dbReference>
<dbReference type="HOGENOM" id="CLU_015667_2_3_0"/>
<dbReference type="PANTHER" id="PTHR32439">
    <property type="entry name" value="FERREDOXIN--NITRITE REDUCTASE, CHLOROPLASTIC"/>
    <property type="match status" value="1"/>
</dbReference>
<dbReference type="PROSITE" id="PS00365">
    <property type="entry name" value="NIR_SIR"/>
    <property type="match status" value="1"/>
</dbReference>
<sequence length="609" mass="66531">MNAPQTFSEEQQQYLMGFAAGCDALQTSRNPTFASTLSALGMLPATTPETVPSPLPPDARLAHGVAQNQFLDRGLKLSSEEQAKRSKDPFQMRDAMEQAASEARFPKGTDVFLYKYHGLFHVAPAQNAFMCRLRFAGGMTNSHQFRGIADIAEKFAGGYTDVTTRSNLQLREIPAEYPLEVIDGLVELGVITRGSGADNIRNITIPPTSGIDPEEIIDTRTLARKMNHYILQHPEMYGLPRKFNISFDGGGRTTTLADTNDIGFFAVRGSLDGTSAPEIFFRMELGGITGHGDFASDCGILLRECECVDLAAAVLRVFLQEGDRTDRKRARLKYVLDRLGQAEFLKLVEKSYGKPLRQVPREYVELPRTKAVSGAHLGFHPQAQPGLHYVGVVLPVGRLSAQQMRDLAQVADRYGSGTIRLTVWQNLLISDIKTDDIPAVQAAIEATGLCTSATNVRSGLVACTGAAGCKFAAAHTKQHALKLATYLESKIQLDLPVNIHLTGCHHSCAQHAIGDIGLLGTKVAQGEEMVEGYHLFVGGGFGDDRGIGRQLQASIPATEMPSIVERLLIAWNDGRDFREQTFADWSRKRTLDELTRVIANSSVAMKEVA</sequence>
<organism evidence="10 11">
    <name type="scientific">Pirellula staleyi (strain ATCC 27377 / DSM 6068 / ICPB 4128)</name>
    <name type="common">Pirella staleyi</name>
    <dbReference type="NCBI Taxonomy" id="530564"/>
    <lineage>
        <taxon>Bacteria</taxon>
        <taxon>Pseudomonadati</taxon>
        <taxon>Planctomycetota</taxon>
        <taxon>Planctomycetia</taxon>
        <taxon>Pirellulales</taxon>
        <taxon>Pirellulaceae</taxon>
        <taxon>Pirellula</taxon>
    </lineage>
</organism>
<dbReference type="SUPFAM" id="SSF55124">
    <property type="entry name" value="Nitrite/Sulfite reductase N-terminal domain-like"/>
    <property type="match status" value="2"/>
</dbReference>
<protein>
    <submittedName>
        <fullName evidence="10">Precorrin-3B synthase</fullName>
    </submittedName>
</protein>
<evidence type="ECO:0000256" key="6">
    <source>
        <dbReference type="ARBA" id="ARBA00023004"/>
    </source>
</evidence>
<dbReference type="Gene3D" id="3.90.480.10">
    <property type="entry name" value="Sulfite Reductase Hemoprotein,Domain 2"/>
    <property type="match status" value="1"/>
</dbReference>
<evidence type="ECO:0000256" key="3">
    <source>
        <dbReference type="ARBA" id="ARBA00022617"/>
    </source>
</evidence>
<dbReference type="GO" id="GO:0020037">
    <property type="term" value="F:heme binding"/>
    <property type="evidence" value="ECO:0007669"/>
    <property type="project" value="InterPro"/>
</dbReference>
<dbReference type="InterPro" id="IPR012798">
    <property type="entry name" value="Cbl_synth_CobG-like"/>
</dbReference>
<dbReference type="eggNOG" id="COG0155">
    <property type="taxonomic scope" value="Bacteria"/>
</dbReference>
<evidence type="ECO:0000256" key="5">
    <source>
        <dbReference type="ARBA" id="ARBA00023002"/>
    </source>
</evidence>
<name>D2R302_PIRSD</name>
<keyword evidence="6" id="KW-0408">Iron</keyword>
<dbReference type="AlphaFoldDB" id="D2R302"/>
<dbReference type="GO" id="GO:0051539">
    <property type="term" value="F:4 iron, 4 sulfur cluster binding"/>
    <property type="evidence" value="ECO:0007669"/>
    <property type="project" value="UniProtKB-KW"/>
</dbReference>
<comment type="similarity">
    <text evidence="1">Belongs to the nitrite and sulfite reductase 4Fe-4S domain family.</text>
</comment>
<dbReference type="Gene3D" id="3.30.413.10">
    <property type="entry name" value="Sulfite Reductase Hemoprotein, domain 1"/>
    <property type="match status" value="2"/>
</dbReference>
<gene>
    <name evidence="10" type="ordered locus">Psta_4085</name>
</gene>
<dbReference type="EMBL" id="CP001848">
    <property type="protein sequence ID" value="ADB18735.1"/>
    <property type="molecule type" value="Genomic_DNA"/>
</dbReference>
<feature type="domain" description="Nitrite/sulphite reductase 4Fe-4S" evidence="8">
    <location>
        <begin position="197"/>
        <end position="355"/>
    </location>
</feature>
<dbReference type="STRING" id="530564.Psta_4085"/>
<feature type="domain" description="Nitrite/Sulfite reductase ferredoxin-like" evidence="9">
    <location>
        <begin position="128"/>
        <end position="185"/>
    </location>
</feature>
<dbReference type="PRINTS" id="PR00397">
    <property type="entry name" value="SIROHAEM"/>
</dbReference>
<reference evidence="10 11" key="1">
    <citation type="journal article" date="2009" name="Stand. Genomic Sci.">
        <title>Complete genome sequence of Pirellula staleyi type strain (ATCC 27377).</title>
        <authorList>
            <person name="Clum A."/>
            <person name="Tindall B.J."/>
            <person name="Sikorski J."/>
            <person name="Ivanova N."/>
            <person name="Mavrommatis K."/>
            <person name="Lucas S."/>
            <person name="Glavina del Rio T."/>
            <person name="Nolan M."/>
            <person name="Chen F."/>
            <person name="Tice H."/>
            <person name="Pitluck S."/>
            <person name="Cheng J.F."/>
            <person name="Chertkov O."/>
            <person name="Brettin T."/>
            <person name="Han C."/>
            <person name="Detter J.C."/>
            <person name="Kuske C."/>
            <person name="Bruce D."/>
            <person name="Goodwin L."/>
            <person name="Ovchinikova G."/>
            <person name="Pati A."/>
            <person name="Mikhailova N."/>
            <person name="Chen A."/>
            <person name="Palaniappan K."/>
            <person name="Land M."/>
            <person name="Hauser L."/>
            <person name="Chang Y.J."/>
            <person name="Jeffries C.D."/>
            <person name="Chain P."/>
            <person name="Rohde M."/>
            <person name="Goker M."/>
            <person name="Bristow J."/>
            <person name="Eisen J.A."/>
            <person name="Markowitz V."/>
            <person name="Hugenholtz P."/>
            <person name="Kyrpides N.C."/>
            <person name="Klenk H.P."/>
            <person name="Lapidus A."/>
        </authorList>
    </citation>
    <scope>NUCLEOTIDE SEQUENCE [LARGE SCALE GENOMIC DNA]</scope>
    <source>
        <strain evidence="11">ATCC 27377 / DSM 6068 / ICPB 4128</strain>
    </source>
</reference>
<feature type="domain" description="Nitrite/sulphite reductase 4Fe-4S" evidence="8">
    <location>
        <begin position="460"/>
        <end position="574"/>
    </location>
</feature>
<dbReference type="NCBIfam" id="TIGR02435">
    <property type="entry name" value="CobG"/>
    <property type="match status" value="1"/>
</dbReference>
<dbReference type="Pfam" id="PF03460">
    <property type="entry name" value="NIR_SIR_ferr"/>
    <property type="match status" value="2"/>
</dbReference>
<dbReference type="OrthoDB" id="9803707at2"/>
<dbReference type="KEGG" id="psl:Psta_4085"/>
<evidence type="ECO:0000256" key="2">
    <source>
        <dbReference type="ARBA" id="ARBA00022485"/>
    </source>
</evidence>